<name>A0A0B0NZK8_GOSAR</name>
<gene>
    <name evidence="1" type="ORF">F383_07556</name>
</gene>
<evidence type="ECO:0000313" key="2">
    <source>
        <dbReference type="Proteomes" id="UP000032142"/>
    </source>
</evidence>
<keyword evidence="2" id="KW-1185">Reference proteome</keyword>
<reference evidence="2" key="1">
    <citation type="submission" date="2014-09" db="EMBL/GenBank/DDBJ databases">
        <authorList>
            <person name="Mudge J."/>
            <person name="Ramaraj T."/>
            <person name="Lindquist I.E."/>
            <person name="Bharti A.K."/>
            <person name="Sundararajan A."/>
            <person name="Cameron C.T."/>
            <person name="Woodward J.E."/>
            <person name="May G.D."/>
            <person name="Brubaker C."/>
            <person name="Broadhvest J."/>
            <person name="Wilkins T.A."/>
        </authorList>
    </citation>
    <scope>NUCLEOTIDE SEQUENCE</scope>
    <source>
        <strain evidence="2">cv. AKA8401</strain>
    </source>
</reference>
<dbReference type="EMBL" id="KN410167">
    <property type="protein sequence ID" value="KHG18245.1"/>
    <property type="molecule type" value="Genomic_DNA"/>
</dbReference>
<accession>A0A0B0NZK8</accession>
<protein>
    <submittedName>
        <fullName evidence="1">Uncharacterized protein</fullName>
    </submittedName>
</protein>
<organism evidence="1 2">
    <name type="scientific">Gossypium arboreum</name>
    <name type="common">Tree cotton</name>
    <name type="synonym">Gossypium nanking</name>
    <dbReference type="NCBI Taxonomy" id="29729"/>
    <lineage>
        <taxon>Eukaryota</taxon>
        <taxon>Viridiplantae</taxon>
        <taxon>Streptophyta</taxon>
        <taxon>Embryophyta</taxon>
        <taxon>Tracheophyta</taxon>
        <taxon>Spermatophyta</taxon>
        <taxon>Magnoliopsida</taxon>
        <taxon>eudicotyledons</taxon>
        <taxon>Gunneridae</taxon>
        <taxon>Pentapetalae</taxon>
        <taxon>rosids</taxon>
        <taxon>malvids</taxon>
        <taxon>Malvales</taxon>
        <taxon>Malvaceae</taxon>
        <taxon>Malvoideae</taxon>
        <taxon>Gossypium</taxon>
    </lineage>
</organism>
<proteinExistence type="predicted"/>
<sequence length="23" mass="2837">MEINREYNPSNKRPSFFWIPTPI</sequence>
<dbReference type="AlphaFoldDB" id="A0A0B0NZK8"/>
<evidence type="ECO:0000313" key="1">
    <source>
        <dbReference type="EMBL" id="KHG18245.1"/>
    </source>
</evidence>
<dbReference type="Proteomes" id="UP000032142">
    <property type="component" value="Unassembled WGS sequence"/>
</dbReference>